<evidence type="ECO:0000256" key="3">
    <source>
        <dbReference type="ARBA" id="ARBA00024799"/>
    </source>
</evidence>
<organism evidence="7 8">
    <name type="scientific">Capillibacterium thermochitinicola</name>
    <dbReference type="NCBI Taxonomy" id="2699427"/>
    <lineage>
        <taxon>Bacteria</taxon>
        <taxon>Bacillati</taxon>
        <taxon>Bacillota</taxon>
        <taxon>Capillibacterium</taxon>
    </lineage>
</organism>
<dbReference type="Pfam" id="PF02686">
    <property type="entry name" value="GatC"/>
    <property type="match status" value="1"/>
</dbReference>
<dbReference type="EC" id="6.3.5.-" evidence="6"/>
<dbReference type="PANTHER" id="PTHR15004">
    <property type="entry name" value="GLUTAMYL-TRNA(GLN) AMIDOTRANSFERASE SUBUNIT C, MITOCHONDRIAL"/>
    <property type="match status" value="1"/>
</dbReference>
<dbReference type="InterPro" id="IPR003837">
    <property type="entry name" value="GatC"/>
</dbReference>
<evidence type="ECO:0000256" key="1">
    <source>
        <dbReference type="ARBA" id="ARBA00010757"/>
    </source>
</evidence>
<dbReference type="PANTHER" id="PTHR15004:SF0">
    <property type="entry name" value="GLUTAMYL-TRNA(GLN) AMIDOTRANSFERASE SUBUNIT C, MITOCHONDRIAL"/>
    <property type="match status" value="1"/>
</dbReference>
<evidence type="ECO:0000256" key="2">
    <source>
        <dbReference type="ARBA" id="ARBA00011123"/>
    </source>
</evidence>
<dbReference type="HAMAP" id="MF_00122">
    <property type="entry name" value="GatC"/>
    <property type="match status" value="1"/>
</dbReference>
<gene>
    <name evidence="6 7" type="primary">gatC</name>
    <name evidence="7" type="ORF">G5B42_00930</name>
</gene>
<dbReference type="GO" id="GO:0050567">
    <property type="term" value="F:glutaminyl-tRNA synthase (glutamine-hydrolyzing) activity"/>
    <property type="evidence" value="ECO:0007669"/>
    <property type="project" value="UniProtKB-UniRule"/>
</dbReference>
<dbReference type="SUPFAM" id="SSF141000">
    <property type="entry name" value="Glu-tRNAGln amidotransferase C subunit"/>
    <property type="match status" value="1"/>
</dbReference>
<dbReference type="Gene3D" id="1.10.20.60">
    <property type="entry name" value="Glu-tRNAGln amidotransferase C subunit, N-terminal domain"/>
    <property type="match status" value="1"/>
</dbReference>
<dbReference type="GO" id="GO:0006450">
    <property type="term" value="P:regulation of translational fidelity"/>
    <property type="evidence" value="ECO:0007669"/>
    <property type="project" value="InterPro"/>
</dbReference>
<comment type="catalytic activity">
    <reaction evidence="4 6">
        <text>L-aspartyl-tRNA(Asn) + L-glutamine + ATP + H2O = L-asparaginyl-tRNA(Asn) + L-glutamate + ADP + phosphate + 2 H(+)</text>
        <dbReference type="Rhea" id="RHEA:14513"/>
        <dbReference type="Rhea" id="RHEA-COMP:9674"/>
        <dbReference type="Rhea" id="RHEA-COMP:9677"/>
        <dbReference type="ChEBI" id="CHEBI:15377"/>
        <dbReference type="ChEBI" id="CHEBI:15378"/>
        <dbReference type="ChEBI" id="CHEBI:29985"/>
        <dbReference type="ChEBI" id="CHEBI:30616"/>
        <dbReference type="ChEBI" id="CHEBI:43474"/>
        <dbReference type="ChEBI" id="CHEBI:58359"/>
        <dbReference type="ChEBI" id="CHEBI:78515"/>
        <dbReference type="ChEBI" id="CHEBI:78516"/>
        <dbReference type="ChEBI" id="CHEBI:456216"/>
    </reaction>
</comment>
<evidence type="ECO:0000313" key="8">
    <source>
        <dbReference type="Proteomes" id="UP000657177"/>
    </source>
</evidence>
<sequence>MRVSEDEVRRVAELARLAFSEAELRQLAGEFNRILEAFAKLNEVDTTGVPPTAHVQKVKNRFRADEVKPSLPRTEVLRNAGAAKDGSFVAPLIME</sequence>
<dbReference type="GO" id="GO:0070681">
    <property type="term" value="P:glutaminyl-tRNAGln biosynthesis via transamidation"/>
    <property type="evidence" value="ECO:0007669"/>
    <property type="project" value="TreeGrafter"/>
</dbReference>
<comment type="caution">
    <text evidence="7">The sequence shown here is derived from an EMBL/GenBank/DDBJ whole genome shotgun (WGS) entry which is preliminary data.</text>
</comment>
<keyword evidence="6" id="KW-0648">Protein biosynthesis</keyword>
<keyword evidence="6" id="KW-0067">ATP-binding</keyword>
<evidence type="ECO:0000256" key="4">
    <source>
        <dbReference type="ARBA" id="ARBA00047380"/>
    </source>
</evidence>
<reference evidence="7" key="1">
    <citation type="submission" date="2020-06" db="EMBL/GenBank/DDBJ databases">
        <title>Novel chitinolytic bacterium.</title>
        <authorList>
            <person name="Ungkulpasvich U."/>
            <person name="Kosugi A."/>
            <person name="Uke A."/>
        </authorList>
    </citation>
    <scope>NUCLEOTIDE SEQUENCE</scope>
    <source>
        <strain evidence="7">UUS1-1</strain>
    </source>
</reference>
<keyword evidence="6" id="KW-0436">Ligase</keyword>
<comment type="similarity">
    <text evidence="1 6">Belongs to the GatC family.</text>
</comment>
<keyword evidence="6" id="KW-0547">Nucleotide-binding</keyword>
<dbReference type="GO" id="GO:0006412">
    <property type="term" value="P:translation"/>
    <property type="evidence" value="ECO:0007669"/>
    <property type="project" value="UniProtKB-UniRule"/>
</dbReference>
<dbReference type="Proteomes" id="UP000657177">
    <property type="component" value="Unassembled WGS sequence"/>
</dbReference>
<comment type="catalytic activity">
    <reaction evidence="5 6">
        <text>L-glutamyl-tRNA(Gln) + L-glutamine + ATP + H2O = L-glutaminyl-tRNA(Gln) + L-glutamate + ADP + phosphate + H(+)</text>
        <dbReference type="Rhea" id="RHEA:17521"/>
        <dbReference type="Rhea" id="RHEA-COMP:9681"/>
        <dbReference type="Rhea" id="RHEA-COMP:9684"/>
        <dbReference type="ChEBI" id="CHEBI:15377"/>
        <dbReference type="ChEBI" id="CHEBI:15378"/>
        <dbReference type="ChEBI" id="CHEBI:29985"/>
        <dbReference type="ChEBI" id="CHEBI:30616"/>
        <dbReference type="ChEBI" id="CHEBI:43474"/>
        <dbReference type="ChEBI" id="CHEBI:58359"/>
        <dbReference type="ChEBI" id="CHEBI:78520"/>
        <dbReference type="ChEBI" id="CHEBI:78521"/>
        <dbReference type="ChEBI" id="CHEBI:456216"/>
    </reaction>
</comment>
<evidence type="ECO:0000313" key="7">
    <source>
        <dbReference type="EMBL" id="MBA2132122.1"/>
    </source>
</evidence>
<dbReference type="EMBL" id="JAAKDE010000002">
    <property type="protein sequence ID" value="MBA2132122.1"/>
    <property type="molecule type" value="Genomic_DNA"/>
</dbReference>
<dbReference type="NCBIfam" id="TIGR00135">
    <property type="entry name" value="gatC"/>
    <property type="match status" value="1"/>
</dbReference>
<dbReference type="AlphaFoldDB" id="A0A8J6LRI2"/>
<name>A0A8J6LRI2_9FIRM</name>
<evidence type="ECO:0000256" key="5">
    <source>
        <dbReference type="ARBA" id="ARBA00047913"/>
    </source>
</evidence>
<dbReference type="InterPro" id="IPR036113">
    <property type="entry name" value="Asp/Glu-ADT_sf_sub_c"/>
</dbReference>
<keyword evidence="8" id="KW-1185">Reference proteome</keyword>
<dbReference type="GO" id="GO:0005524">
    <property type="term" value="F:ATP binding"/>
    <property type="evidence" value="ECO:0007669"/>
    <property type="project" value="UniProtKB-KW"/>
</dbReference>
<protein>
    <recommendedName>
        <fullName evidence="6">Aspartyl/glutamyl-tRNA(Asn/Gln) amidotransferase subunit C</fullName>
        <shortName evidence="6">Asp/Glu-ADT subunit C</shortName>
        <ecNumber evidence="6">6.3.5.-</ecNumber>
    </recommendedName>
</protein>
<comment type="function">
    <text evidence="3 6">Allows the formation of correctly charged Asn-tRNA(Asn) or Gln-tRNA(Gln) through the transamidation of misacylated Asp-tRNA(Asn) or Glu-tRNA(Gln) in organisms which lack either or both of asparaginyl-tRNA or glutaminyl-tRNA synthetases. The reaction takes place in the presence of glutamine and ATP through an activated phospho-Asp-tRNA(Asn) or phospho-Glu-tRNA(Gln).</text>
</comment>
<proteinExistence type="inferred from homology"/>
<comment type="subunit">
    <text evidence="2 6">Heterotrimer of A, B and C subunits.</text>
</comment>
<evidence type="ECO:0000256" key="6">
    <source>
        <dbReference type="HAMAP-Rule" id="MF_00122"/>
    </source>
</evidence>
<accession>A0A8J6LRI2</accession>
<dbReference type="RefSeq" id="WP_181338570.1">
    <property type="nucleotide sequence ID" value="NZ_JAAKDE010000002.1"/>
</dbReference>